<protein>
    <submittedName>
        <fullName evidence="1">Type VI secretion protein</fullName>
    </submittedName>
</protein>
<gene>
    <name evidence="1" type="ORF">Xsto_03614</name>
</gene>
<proteinExistence type="predicted"/>
<dbReference type="AlphaFoldDB" id="A0A2D0KBP0"/>
<sequence length="74" mass="8621">MRLGRSVRGHLLALTLNPDCYRNPGEMYCFCRLINQALACFITQSAFVMLEIFTSDSHKALWQFWHVDGLRPEM</sequence>
<evidence type="ECO:0000313" key="2">
    <source>
        <dbReference type="Proteomes" id="UP000222366"/>
    </source>
</evidence>
<dbReference type="EMBL" id="NJAJ01000046">
    <property type="protein sequence ID" value="PHM60823.1"/>
    <property type="molecule type" value="Genomic_DNA"/>
</dbReference>
<organism evidence="1 2">
    <name type="scientific">Xenorhabdus stockiae</name>
    <dbReference type="NCBI Taxonomy" id="351614"/>
    <lineage>
        <taxon>Bacteria</taxon>
        <taxon>Pseudomonadati</taxon>
        <taxon>Pseudomonadota</taxon>
        <taxon>Gammaproteobacteria</taxon>
        <taxon>Enterobacterales</taxon>
        <taxon>Morganellaceae</taxon>
        <taxon>Xenorhabdus</taxon>
    </lineage>
</organism>
<reference evidence="1 2" key="1">
    <citation type="journal article" date="2017" name="Nat. Microbiol.">
        <title>Natural product diversity associated with the nematode symbionts Photorhabdus and Xenorhabdus.</title>
        <authorList>
            <person name="Tobias N.J."/>
            <person name="Wolff H."/>
            <person name="Djahanschiri B."/>
            <person name="Grundmann F."/>
            <person name="Kronenwerth M."/>
            <person name="Shi Y.M."/>
            <person name="Simonyi S."/>
            <person name="Grun P."/>
            <person name="Shapiro-Ilan D."/>
            <person name="Pidot S.J."/>
            <person name="Stinear T.P."/>
            <person name="Ebersberger I."/>
            <person name="Bode H.B."/>
        </authorList>
    </citation>
    <scope>NUCLEOTIDE SEQUENCE [LARGE SCALE GENOMIC DNA]</scope>
    <source>
        <strain evidence="1 2">DSM 17904</strain>
    </source>
</reference>
<accession>A0A2D0KBP0</accession>
<evidence type="ECO:0000313" key="1">
    <source>
        <dbReference type="EMBL" id="PHM60823.1"/>
    </source>
</evidence>
<comment type="caution">
    <text evidence="1">The sequence shown here is derived from an EMBL/GenBank/DDBJ whole genome shotgun (WGS) entry which is preliminary data.</text>
</comment>
<dbReference type="Proteomes" id="UP000222366">
    <property type="component" value="Unassembled WGS sequence"/>
</dbReference>
<dbReference type="RefSeq" id="WP_244590435.1">
    <property type="nucleotide sequence ID" value="NZ_CAWNRH010000122.1"/>
</dbReference>
<name>A0A2D0KBP0_9GAMM</name>
<keyword evidence="2" id="KW-1185">Reference proteome</keyword>